<dbReference type="Proteomes" id="UP000019487">
    <property type="component" value="Unassembled WGS sequence"/>
</dbReference>
<protein>
    <recommendedName>
        <fullName evidence="3">F-box domain-containing protein</fullName>
    </recommendedName>
</protein>
<dbReference type="AlphaFoldDB" id="W9C203"/>
<accession>W9C203</accession>
<dbReference type="STRING" id="1432307.W9C203"/>
<gene>
    <name evidence="1" type="ORF">SBOR_8821</name>
</gene>
<organism evidence="1 2">
    <name type="scientific">Sclerotinia borealis (strain F-4128)</name>
    <dbReference type="NCBI Taxonomy" id="1432307"/>
    <lineage>
        <taxon>Eukaryota</taxon>
        <taxon>Fungi</taxon>
        <taxon>Dikarya</taxon>
        <taxon>Ascomycota</taxon>
        <taxon>Pezizomycotina</taxon>
        <taxon>Leotiomycetes</taxon>
        <taxon>Helotiales</taxon>
        <taxon>Sclerotiniaceae</taxon>
        <taxon>Sclerotinia</taxon>
    </lineage>
</organism>
<dbReference type="SUPFAM" id="SSF81383">
    <property type="entry name" value="F-box domain"/>
    <property type="match status" value="1"/>
</dbReference>
<name>W9C203_SCLBF</name>
<proteinExistence type="predicted"/>
<comment type="caution">
    <text evidence="1">The sequence shown here is derived from an EMBL/GenBank/DDBJ whole genome shotgun (WGS) entry which is preliminary data.</text>
</comment>
<dbReference type="EMBL" id="AYSA01000575">
    <property type="protein sequence ID" value="ESZ90792.1"/>
    <property type="molecule type" value="Genomic_DNA"/>
</dbReference>
<evidence type="ECO:0000313" key="1">
    <source>
        <dbReference type="EMBL" id="ESZ90792.1"/>
    </source>
</evidence>
<evidence type="ECO:0000313" key="2">
    <source>
        <dbReference type="Proteomes" id="UP000019487"/>
    </source>
</evidence>
<sequence>MSRAAHAVFSIHELVEQILLDLPLTDLLVRIQRVNKIFHTIVDTSPPLQRKLFFASDTTTSGSTTRYNPLVHQWFHAYVKPERSTRAYLYGLPVDANRIKFERTRAFMYEDASWRRMLAVVPTVTSVMTTIQYKNRLVKNKGGVRMGDLDYFIPVTRWGSLDDEGCRCLICNDG</sequence>
<evidence type="ECO:0008006" key="3">
    <source>
        <dbReference type="Google" id="ProtNLM"/>
    </source>
</evidence>
<dbReference type="HOGENOM" id="CLU_1540998_0_0_1"/>
<keyword evidence="2" id="KW-1185">Reference proteome</keyword>
<dbReference type="InterPro" id="IPR036047">
    <property type="entry name" value="F-box-like_dom_sf"/>
</dbReference>
<reference evidence="1 2" key="1">
    <citation type="journal article" date="2014" name="Genome Announc.">
        <title>Draft genome sequence of Sclerotinia borealis, a psychrophilic plant pathogenic fungus.</title>
        <authorList>
            <person name="Mardanov A.V."/>
            <person name="Beletsky A.V."/>
            <person name="Kadnikov V.V."/>
            <person name="Ignatov A.N."/>
            <person name="Ravin N.V."/>
        </authorList>
    </citation>
    <scope>NUCLEOTIDE SEQUENCE [LARGE SCALE GENOMIC DNA]</scope>
    <source>
        <strain evidence="2">F-4157</strain>
    </source>
</reference>
<dbReference type="OrthoDB" id="3800738at2759"/>